<sequence>MVESPLTCKEGESVQGSHITRWPGFYILQWKFHNMPACSATNLSRVDDVLATLQVSSHKCKVMYYTEVLGSEDFRLVTELTLCLCERQKQCTVYRTAGVVHSPWTFSL</sequence>
<organism evidence="1 2">
    <name type="scientific">Characodon lateralis</name>
    <dbReference type="NCBI Taxonomy" id="208331"/>
    <lineage>
        <taxon>Eukaryota</taxon>
        <taxon>Metazoa</taxon>
        <taxon>Chordata</taxon>
        <taxon>Craniata</taxon>
        <taxon>Vertebrata</taxon>
        <taxon>Euteleostomi</taxon>
        <taxon>Actinopterygii</taxon>
        <taxon>Neopterygii</taxon>
        <taxon>Teleostei</taxon>
        <taxon>Neoteleostei</taxon>
        <taxon>Acanthomorphata</taxon>
        <taxon>Ovalentaria</taxon>
        <taxon>Atherinomorphae</taxon>
        <taxon>Cyprinodontiformes</taxon>
        <taxon>Goodeidae</taxon>
        <taxon>Characodon</taxon>
    </lineage>
</organism>
<evidence type="ECO:0000313" key="2">
    <source>
        <dbReference type="Proteomes" id="UP001352852"/>
    </source>
</evidence>
<accession>A0ABU7DEN8</accession>
<dbReference type="Proteomes" id="UP001352852">
    <property type="component" value="Unassembled WGS sequence"/>
</dbReference>
<proteinExistence type="predicted"/>
<gene>
    <name evidence="1" type="ORF">CHARACLAT_032876</name>
</gene>
<name>A0ABU7DEN8_9TELE</name>
<dbReference type="EMBL" id="JAHUTJ010022641">
    <property type="protein sequence ID" value="MED6272680.1"/>
    <property type="molecule type" value="Genomic_DNA"/>
</dbReference>
<evidence type="ECO:0000313" key="1">
    <source>
        <dbReference type="EMBL" id="MED6272680.1"/>
    </source>
</evidence>
<protein>
    <submittedName>
        <fullName evidence="1">Uncharacterized protein</fullName>
    </submittedName>
</protein>
<keyword evidence="2" id="KW-1185">Reference proteome</keyword>
<reference evidence="1 2" key="1">
    <citation type="submission" date="2021-06" db="EMBL/GenBank/DDBJ databases">
        <authorList>
            <person name="Palmer J.M."/>
        </authorList>
    </citation>
    <scope>NUCLEOTIDE SEQUENCE [LARGE SCALE GENOMIC DNA]</scope>
    <source>
        <strain evidence="1 2">CL_MEX2019</strain>
        <tissue evidence="1">Muscle</tissue>
    </source>
</reference>
<comment type="caution">
    <text evidence="1">The sequence shown here is derived from an EMBL/GenBank/DDBJ whole genome shotgun (WGS) entry which is preliminary data.</text>
</comment>